<protein>
    <submittedName>
        <fullName evidence="1">Uncharacterized protein</fullName>
    </submittedName>
</protein>
<gene>
    <name evidence="1" type="ORF">F4827_002322</name>
</gene>
<dbReference type="EMBL" id="JACHBW010000006">
    <property type="protein sequence ID" value="MBB6102470.1"/>
    <property type="molecule type" value="Genomic_DNA"/>
</dbReference>
<evidence type="ECO:0000313" key="2">
    <source>
        <dbReference type="Proteomes" id="UP000571554"/>
    </source>
</evidence>
<reference evidence="1 2" key="1">
    <citation type="submission" date="2020-08" db="EMBL/GenBank/DDBJ databases">
        <title>Above-ground endophytic microbial communities from plants in different locations in the United States.</title>
        <authorList>
            <person name="Frank C."/>
        </authorList>
    </citation>
    <scope>NUCLEOTIDE SEQUENCE [LARGE SCALE GENOMIC DNA]</scope>
    <source>
        <strain evidence="1 2">WP4_2_2</strain>
    </source>
</reference>
<comment type="caution">
    <text evidence="1">The sequence shown here is derived from an EMBL/GenBank/DDBJ whole genome shotgun (WGS) entry which is preliminary data.</text>
</comment>
<dbReference type="RefSeq" id="WP_183724058.1">
    <property type="nucleotide sequence ID" value="NZ_JACHBW010000006.1"/>
</dbReference>
<name>A0A7W9TY50_9BURK</name>
<dbReference type="Proteomes" id="UP000571554">
    <property type="component" value="Unassembled WGS sequence"/>
</dbReference>
<accession>A0A7W9TY50</accession>
<sequence length="98" mass="10924">MRTPVENLSDAQVGCLRCGTQGVGNCGCARLNEAQRKAQEFAGEVVEVLMTDKRKKVTSHKFGQRYGKKLTEAMVKLDTEERLAYCEGLMQSLHGIFK</sequence>
<proteinExistence type="predicted"/>
<keyword evidence="2" id="KW-1185">Reference proteome</keyword>
<organism evidence="1 2">
    <name type="scientific">Paraburkholderia bannensis</name>
    <dbReference type="NCBI Taxonomy" id="765414"/>
    <lineage>
        <taxon>Bacteria</taxon>
        <taxon>Pseudomonadati</taxon>
        <taxon>Pseudomonadota</taxon>
        <taxon>Betaproteobacteria</taxon>
        <taxon>Burkholderiales</taxon>
        <taxon>Burkholderiaceae</taxon>
        <taxon>Paraburkholderia</taxon>
    </lineage>
</organism>
<evidence type="ECO:0000313" key="1">
    <source>
        <dbReference type="EMBL" id="MBB6102470.1"/>
    </source>
</evidence>
<dbReference type="AlphaFoldDB" id="A0A7W9TY50"/>